<organism evidence="2 3">
    <name type="scientific">Billgrantia endophytica</name>
    <dbReference type="NCBI Taxonomy" id="2033802"/>
    <lineage>
        <taxon>Bacteria</taxon>
        <taxon>Pseudomonadati</taxon>
        <taxon>Pseudomonadota</taxon>
        <taxon>Gammaproteobacteria</taxon>
        <taxon>Oceanospirillales</taxon>
        <taxon>Halomonadaceae</taxon>
        <taxon>Billgrantia</taxon>
    </lineage>
</organism>
<keyword evidence="3" id="KW-1185">Reference proteome</keyword>
<dbReference type="EMBL" id="PNRF01000027">
    <property type="protein sequence ID" value="PMR74627.1"/>
    <property type="molecule type" value="Genomic_DNA"/>
</dbReference>
<comment type="caution">
    <text evidence="2">The sequence shown here is derived from an EMBL/GenBank/DDBJ whole genome shotgun (WGS) entry which is preliminary data.</text>
</comment>
<dbReference type="RefSeq" id="WP_102653692.1">
    <property type="nucleotide sequence ID" value="NZ_PNRF01000027.1"/>
</dbReference>
<feature type="domain" description="T6SS Transcription factor RovC-like DNA binding" evidence="1">
    <location>
        <begin position="156"/>
        <end position="252"/>
    </location>
</feature>
<dbReference type="AlphaFoldDB" id="A0A2N7U2H1"/>
<proteinExistence type="predicted"/>
<dbReference type="InterPro" id="IPR018754">
    <property type="entry name" value="RovC-like_DNA-bd"/>
</dbReference>
<evidence type="ECO:0000259" key="1">
    <source>
        <dbReference type="Pfam" id="PF10074"/>
    </source>
</evidence>
<evidence type="ECO:0000313" key="2">
    <source>
        <dbReference type="EMBL" id="PMR74627.1"/>
    </source>
</evidence>
<evidence type="ECO:0000313" key="3">
    <source>
        <dbReference type="Proteomes" id="UP000235803"/>
    </source>
</evidence>
<dbReference type="OrthoDB" id="8654520at2"/>
<gene>
    <name evidence="2" type="ORF">C1H69_12245</name>
</gene>
<protein>
    <recommendedName>
        <fullName evidence="1">T6SS Transcription factor RovC-like DNA binding domain-containing protein</fullName>
    </recommendedName>
</protein>
<accession>A0A2N7U2H1</accession>
<name>A0A2N7U2H1_9GAMM</name>
<sequence length="252" mass="28452">MRDKGKKNDGLDLAWLLLRANNEFRMDVNEACEKIEKAHNSHITLGGVRFTKYKKEDEVLRGKWGVLNTPSSQDLTGHNVFWDPSLSTKSIEAKTCNCSGLSLSDISCLPHVNITGAIFERSGKCMIKIIYGFKFYQLVLARLEEIDHSKTIQLCLPMAEGVLTKINVAQSLWQILKDKNNKIINENPSAKESLLIARSIEEGASHKEIATRLFGAESVNKNWTPDGWMRARTRYSIKKTKGLIQGGYRKLI</sequence>
<dbReference type="Proteomes" id="UP000235803">
    <property type="component" value="Unassembled WGS sequence"/>
</dbReference>
<dbReference type="Pfam" id="PF10074">
    <property type="entry name" value="RovC_DNA-bd"/>
    <property type="match status" value="1"/>
</dbReference>
<reference evidence="2 3" key="1">
    <citation type="submission" date="2018-01" db="EMBL/GenBank/DDBJ databases">
        <title>Halomonas endophytica sp. nov., isolated from storage liquid in the stems of Populus euphratica.</title>
        <authorList>
            <person name="Chen C."/>
        </authorList>
    </citation>
    <scope>NUCLEOTIDE SEQUENCE [LARGE SCALE GENOMIC DNA]</scope>
    <source>
        <strain evidence="2 3">MC28</strain>
    </source>
</reference>